<dbReference type="Pfam" id="PF01546">
    <property type="entry name" value="Peptidase_M20"/>
    <property type="match status" value="1"/>
</dbReference>
<evidence type="ECO:0000313" key="5">
    <source>
        <dbReference type="Proteomes" id="UP001208017"/>
    </source>
</evidence>
<feature type="domain" description="Peptidase M20 dimerisation" evidence="3">
    <location>
        <begin position="183"/>
        <end position="275"/>
    </location>
</feature>
<dbReference type="InterPro" id="IPR050072">
    <property type="entry name" value="Peptidase_M20A"/>
</dbReference>
<protein>
    <submittedName>
        <fullName evidence="4">M20 family metallopeptidase</fullName>
    </submittedName>
</protein>
<dbReference type="InterPro" id="IPR017150">
    <property type="entry name" value="Pept_M20_glutamate_carboxypep"/>
</dbReference>
<sequence length="378" mass="41011">MTADRQWTSYFQERLDSVLEELKTYVEIETPTHDKSAVDRLGAWIAARFQALGCTLETIKQPVTGDQLVLTYGEGDEQILVLGHFDTVKNVGTLATEPWRIEDGKAYGPGIYDMKAGIVFSYFALKAIVEEGLATNKKLVFYWNTDEETGSASSWKSIQEHAKRSALALVIEPAYGDGELKTSRKGGGEFTLQVEGRAAHAGNEHQIGVNAIIELAQQAVKIQSWTDYDLGTTLSVGTIKGGTTSNVVPAHAKAVIDVRVASVPEAERITRLMQELQPVDPRARLTVTGGIEKMPMEKLPAAEPLLRHAQEQARLEGFALGEKGVGGTSDGNFITVLGVPVLDGVGPVGDGAHASHEHVVVDRIPERIALLVRMLTTM</sequence>
<gene>
    <name evidence="4" type="ORF">OS242_07255</name>
</gene>
<organism evidence="4 5">
    <name type="scientific">Tumebacillus lacus</name>
    <dbReference type="NCBI Taxonomy" id="2995335"/>
    <lineage>
        <taxon>Bacteria</taxon>
        <taxon>Bacillati</taxon>
        <taxon>Bacillota</taxon>
        <taxon>Bacilli</taxon>
        <taxon>Bacillales</taxon>
        <taxon>Alicyclobacillaceae</taxon>
        <taxon>Tumebacillus</taxon>
    </lineage>
</organism>
<dbReference type="SUPFAM" id="SSF53187">
    <property type="entry name" value="Zn-dependent exopeptidases"/>
    <property type="match status" value="1"/>
</dbReference>
<dbReference type="SUPFAM" id="SSF55031">
    <property type="entry name" value="Bacterial exopeptidase dimerisation domain"/>
    <property type="match status" value="1"/>
</dbReference>
<dbReference type="Proteomes" id="UP001208017">
    <property type="component" value="Unassembled WGS sequence"/>
</dbReference>
<dbReference type="PANTHER" id="PTHR43808">
    <property type="entry name" value="ACETYLORNITHINE DEACETYLASE"/>
    <property type="match status" value="1"/>
</dbReference>
<dbReference type="Gene3D" id="3.40.630.10">
    <property type="entry name" value="Zn peptidases"/>
    <property type="match status" value="1"/>
</dbReference>
<evidence type="ECO:0000313" key="4">
    <source>
        <dbReference type="EMBL" id="MCX7569758.1"/>
    </source>
</evidence>
<keyword evidence="1" id="KW-0479">Metal-binding</keyword>
<evidence type="ECO:0000256" key="1">
    <source>
        <dbReference type="ARBA" id="ARBA00022723"/>
    </source>
</evidence>
<name>A0ABT3WYK9_9BACL</name>
<dbReference type="PANTHER" id="PTHR43808:SF9">
    <property type="entry name" value="BLL0789 PROTEIN"/>
    <property type="match status" value="1"/>
</dbReference>
<dbReference type="RefSeq" id="WP_267151011.1">
    <property type="nucleotide sequence ID" value="NZ_JAPMLT010000003.1"/>
</dbReference>
<dbReference type="InterPro" id="IPR036264">
    <property type="entry name" value="Bact_exopeptidase_dim_dom"/>
</dbReference>
<accession>A0ABT3WYK9</accession>
<evidence type="ECO:0000259" key="3">
    <source>
        <dbReference type="Pfam" id="PF07687"/>
    </source>
</evidence>
<dbReference type="Pfam" id="PF07687">
    <property type="entry name" value="M20_dimer"/>
    <property type="match status" value="1"/>
</dbReference>
<dbReference type="InterPro" id="IPR002933">
    <property type="entry name" value="Peptidase_M20"/>
</dbReference>
<dbReference type="Gene3D" id="3.30.70.360">
    <property type="match status" value="1"/>
</dbReference>
<dbReference type="InterPro" id="IPR011650">
    <property type="entry name" value="Peptidase_M20_dimer"/>
</dbReference>
<dbReference type="EMBL" id="JAPMLT010000003">
    <property type="protein sequence ID" value="MCX7569758.1"/>
    <property type="molecule type" value="Genomic_DNA"/>
</dbReference>
<evidence type="ECO:0000256" key="2">
    <source>
        <dbReference type="ARBA" id="ARBA00022801"/>
    </source>
</evidence>
<proteinExistence type="predicted"/>
<reference evidence="4 5" key="1">
    <citation type="submission" date="2022-11" db="EMBL/GenBank/DDBJ databases">
        <title>Study of microbial diversity in lake waters.</title>
        <authorList>
            <person name="Zhang J."/>
        </authorList>
    </citation>
    <scope>NUCLEOTIDE SEQUENCE [LARGE SCALE GENOMIC DNA]</scope>
    <source>
        <strain evidence="4 5">DT12</strain>
    </source>
</reference>
<keyword evidence="5" id="KW-1185">Reference proteome</keyword>
<dbReference type="PIRSF" id="PIRSF037238">
    <property type="entry name" value="Carboxypeptidase_G2"/>
    <property type="match status" value="1"/>
</dbReference>
<dbReference type="CDD" id="cd03885">
    <property type="entry name" value="M20_CPDG2"/>
    <property type="match status" value="1"/>
</dbReference>
<comment type="caution">
    <text evidence="4">The sequence shown here is derived from an EMBL/GenBank/DDBJ whole genome shotgun (WGS) entry which is preliminary data.</text>
</comment>
<keyword evidence="2" id="KW-0378">Hydrolase</keyword>